<keyword evidence="7" id="KW-0032">Aminotransferase</keyword>
<dbReference type="PANTHER" id="PTHR46577:SF2">
    <property type="entry name" value="TRANSCRIPTIONAL REGULATORY PROTEIN"/>
    <property type="match status" value="1"/>
</dbReference>
<dbReference type="SUPFAM" id="SSF53383">
    <property type="entry name" value="PLP-dependent transferases"/>
    <property type="match status" value="1"/>
</dbReference>
<keyword evidence="4" id="KW-0238">DNA-binding</keyword>
<evidence type="ECO:0000256" key="5">
    <source>
        <dbReference type="ARBA" id="ARBA00023163"/>
    </source>
</evidence>
<reference evidence="8" key="1">
    <citation type="journal article" date="2019" name="Int. J. Syst. Evol. Microbiol.">
        <title>The Global Catalogue of Microorganisms (GCM) 10K type strain sequencing project: providing services to taxonomists for standard genome sequencing and annotation.</title>
        <authorList>
            <consortium name="The Broad Institute Genomics Platform"/>
            <consortium name="The Broad Institute Genome Sequencing Center for Infectious Disease"/>
            <person name="Wu L."/>
            <person name="Ma J."/>
        </authorList>
    </citation>
    <scope>NUCLEOTIDE SEQUENCE [LARGE SCALE GENOMIC DNA]</scope>
    <source>
        <strain evidence="8">KCTC 42662</strain>
    </source>
</reference>
<keyword evidence="5" id="KW-0804">Transcription</keyword>
<dbReference type="InterPro" id="IPR004839">
    <property type="entry name" value="Aminotransferase_I/II_large"/>
</dbReference>
<dbReference type="Gene3D" id="1.10.10.10">
    <property type="entry name" value="Winged helix-like DNA-binding domain superfamily/Winged helix DNA-binding domain"/>
    <property type="match status" value="1"/>
</dbReference>
<evidence type="ECO:0000256" key="1">
    <source>
        <dbReference type="ARBA" id="ARBA00005384"/>
    </source>
</evidence>
<accession>A0ABW5KPL6</accession>
<keyword evidence="2" id="KW-0663">Pyridoxal phosphate</keyword>
<evidence type="ECO:0000256" key="3">
    <source>
        <dbReference type="ARBA" id="ARBA00023015"/>
    </source>
</evidence>
<organism evidence="7 8">
    <name type="scientific">Sphingobacterium suaedae</name>
    <dbReference type="NCBI Taxonomy" id="1686402"/>
    <lineage>
        <taxon>Bacteria</taxon>
        <taxon>Pseudomonadati</taxon>
        <taxon>Bacteroidota</taxon>
        <taxon>Sphingobacteriia</taxon>
        <taxon>Sphingobacteriales</taxon>
        <taxon>Sphingobacteriaceae</taxon>
        <taxon>Sphingobacterium</taxon>
    </lineage>
</organism>
<dbReference type="EMBL" id="JBHULR010000020">
    <property type="protein sequence ID" value="MFD2549715.1"/>
    <property type="molecule type" value="Genomic_DNA"/>
</dbReference>
<dbReference type="InterPro" id="IPR015424">
    <property type="entry name" value="PyrdxlP-dep_Trfase"/>
</dbReference>
<evidence type="ECO:0000313" key="8">
    <source>
        <dbReference type="Proteomes" id="UP001597545"/>
    </source>
</evidence>
<dbReference type="Pfam" id="PF00155">
    <property type="entry name" value="Aminotran_1_2"/>
    <property type="match status" value="1"/>
</dbReference>
<dbReference type="Gene3D" id="3.40.640.10">
    <property type="entry name" value="Type I PLP-dependent aspartate aminotransferase-like (Major domain)"/>
    <property type="match status" value="1"/>
</dbReference>
<evidence type="ECO:0000259" key="6">
    <source>
        <dbReference type="PROSITE" id="PS50949"/>
    </source>
</evidence>
<evidence type="ECO:0000313" key="7">
    <source>
        <dbReference type="EMBL" id="MFD2549715.1"/>
    </source>
</evidence>
<comment type="similarity">
    <text evidence="1">In the C-terminal section; belongs to the class-I pyridoxal-phosphate-dependent aminotransferase family.</text>
</comment>
<dbReference type="SUPFAM" id="SSF46785">
    <property type="entry name" value="Winged helix' DNA-binding domain"/>
    <property type="match status" value="1"/>
</dbReference>
<keyword evidence="7" id="KW-0808">Transferase</keyword>
<feature type="domain" description="HTH gntR-type" evidence="6">
    <location>
        <begin position="25"/>
        <end position="93"/>
    </location>
</feature>
<dbReference type="PANTHER" id="PTHR46577">
    <property type="entry name" value="HTH-TYPE TRANSCRIPTIONAL REGULATORY PROTEIN GABR"/>
    <property type="match status" value="1"/>
</dbReference>
<dbReference type="PROSITE" id="PS50949">
    <property type="entry name" value="HTH_GNTR"/>
    <property type="match status" value="1"/>
</dbReference>
<comment type="caution">
    <text evidence="7">The sequence shown here is derived from an EMBL/GenBank/DDBJ whole genome shotgun (WGS) entry which is preliminary data.</text>
</comment>
<dbReference type="InterPro" id="IPR015422">
    <property type="entry name" value="PyrdxlP-dep_Trfase_small"/>
</dbReference>
<dbReference type="InterPro" id="IPR036388">
    <property type="entry name" value="WH-like_DNA-bd_sf"/>
</dbReference>
<dbReference type="SMART" id="SM00345">
    <property type="entry name" value="HTH_GNTR"/>
    <property type="match status" value="1"/>
</dbReference>
<protein>
    <submittedName>
        <fullName evidence="7">PLP-dependent aminotransferase family protein</fullName>
    </submittedName>
</protein>
<dbReference type="InterPro" id="IPR036390">
    <property type="entry name" value="WH_DNA-bd_sf"/>
</dbReference>
<dbReference type="InterPro" id="IPR051446">
    <property type="entry name" value="HTH_trans_reg/aminotransferase"/>
</dbReference>
<dbReference type="Proteomes" id="UP001597545">
    <property type="component" value="Unassembled WGS sequence"/>
</dbReference>
<proteinExistence type="inferred from homology"/>
<dbReference type="GO" id="GO:0008483">
    <property type="term" value="F:transaminase activity"/>
    <property type="evidence" value="ECO:0007669"/>
    <property type="project" value="UniProtKB-KW"/>
</dbReference>
<dbReference type="CDD" id="cd07377">
    <property type="entry name" value="WHTH_GntR"/>
    <property type="match status" value="1"/>
</dbReference>
<keyword evidence="3" id="KW-0805">Transcription regulation</keyword>
<dbReference type="Pfam" id="PF00392">
    <property type="entry name" value="GntR"/>
    <property type="match status" value="1"/>
</dbReference>
<keyword evidence="8" id="KW-1185">Reference proteome</keyword>
<sequence length="491" mass="54244">MEKTNKHSISFIYLNGHSYTAMRKEFLYLEIANRIAFQITSGNIKAGDRLPSVRQLCQLHGIGMNTAKRIFLELESRSLIETRPQSGYFVSQQLASKLPLPQSSSPSLIANDKEPIDLTTKVYGNIGNEDLTLFSIGVPSGNLLPLAKLKKEIIRATTTLHEGGTEYEPLQGNVKLRRTVAARSPSWGGRLSEQDIVTTNGGMNALSLCLMALARPGDTVAMESPCYPGIFQLALSLGLKVLELPTHPVTGIDIDTLRKVVSKINLCLLIPNFNTPLGSCMPDAHKQEVVDLLATHAIPLIEDDIYGDLHFGPIRPKCCKAFDKGGNVLLCSSVSKTLAPGYRVGWIAPGNYLPQIMKLKLVHALSSTSIIQEAVGNFLWTGNYDKHLRQLRRTLADNYQRYAQTIAENFPAGTRVNHPQGGLALWVELPPHIDTRRLHDLAIRQGISIAPGRIFTLQEQFQHCMRLCIGLPWSDHIRLKLKQLGALAKAL</sequence>
<evidence type="ECO:0000256" key="2">
    <source>
        <dbReference type="ARBA" id="ARBA00022898"/>
    </source>
</evidence>
<dbReference type="Gene3D" id="3.90.1150.10">
    <property type="entry name" value="Aspartate Aminotransferase, domain 1"/>
    <property type="match status" value="1"/>
</dbReference>
<gene>
    <name evidence="7" type="ORF">ACFSR5_18875</name>
</gene>
<dbReference type="InterPro" id="IPR000524">
    <property type="entry name" value="Tscrpt_reg_HTH_GntR"/>
</dbReference>
<dbReference type="RefSeq" id="WP_380906034.1">
    <property type="nucleotide sequence ID" value="NZ_JBHUEG010000019.1"/>
</dbReference>
<evidence type="ECO:0000256" key="4">
    <source>
        <dbReference type="ARBA" id="ARBA00023125"/>
    </source>
</evidence>
<dbReference type="CDD" id="cd00609">
    <property type="entry name" value="AAT_like"/>
    <property type="match status" value="1"/>
</dbReference>
<name>A0ABW5KPL6_9SPHI</name>
<dbReference type="InterPro" id="IPR015421">
    <property type="entry name" value="PyrdxlP-dep_Trfase_major"/>
</dbReference>